<dbReference type="PANTHER" id="PTHR21349:SF0">
    <property type="entry name" value="LARGE RIBOSOMAL SUBUNIT PROTEIN BL21M"/>
    <property type="match status" value="1"/>
</dbReference>
<organism evidence="6 7">
    <name type="scientific">Candidatus Blackburnbacteria bacterium RIFCSPHIGHO2_12_FULL_41_13b</name>
    <dbReference type="NCBI Taxonomy" id="1797517"/>
    <lineage>
        <taxon>Bacteria</taxon>
        <taxon>Candidatus Blackburniibacteriota</taxon>
    </lineage>
</organism>
<dbReference type="GO" id="GO:0005737">
    <property type="term" value="C:cytoplasm"/>
    <property type="evidence" value="ECO:0007669"/>
    <property type="project" value="UniProtKB-ARBA"/>
</dbReference>
<dbReference type="Pfam" id="PF00829">
    <property type="entry name" value="Ribosomal_L21p"/>
    <property type="match status" value="1"/>
</dbReference>
<dbReference type="SUPFAM" id="SSF141091">
    <property type="entry name" value="L21p-like"/>
    <property type="match status" value="1"/>
</dbReference>
<keyword evidence="4 5" id="KW-0694">RNA-binding</keyword>
<comment type="subunit">
    <text evidence="4">Part of the 50S ribosomal subunit. Contacts protein L20.</text>
</comment>
<dbReference type="NCBIfam" id="TIGR00061">
    <property type="entry name" value="L21"/>
    <property type="match status" value="1"/>
</dbReference>
<accession>A0A1G1V5X2</accession>
<evidence type="ECO:0000256" key="4">
    <source>
        <dbReference type="HAMAP-Rule" id="MF_01363"/>
    </source>
</evidence>
<keyword evidence="4 5" id="KW-0699">rRNA-binding</keyword>
<evidence type="ECO:0000313" key="7">
    <source>
        <dbReference type="Proteomes" id="UP000178272"/>
    </source>
</evidence>
<dbReference type="AlphaFoldDB" id="A0A1G1V5X2"/>
<evidence type="ECO:0000313" key="6">
    <source>
        <dbReference type="EMBL" id="OGY10786.1"/>
    </source>
</evidence>
<dbReference type="InterPro" id="IPR028909">
    <property type="entry name" value="bL21-like"/>
</dbReference>
<keyword evidence="3 4" id="KW-0687">Ribonucleoprotein</keyword>
<evidence type="ECO:0000256" key="2">
    <source>
        <dbReference type="ARBA" id="ARBA00022980"/>
    </source>
</evidence>
<comment type="similarity">
    <text evidence="1 4 5">Belongs to the bacterial ribosomal protein bL21 family.</text>
</comment>
<evidence type="ECO:0000256" key="5">
    <source>
        <dbReference type="RuleBase" id="RU000562"/>
    </source>
</evidence>
<dbReference type="STRING" id="1797517.A3F61_00080"/>
<dbReference type="GO" id="GO:1990904">
    <property type="term" value="C:ribonucleoprotein complex"/>
    <property type="evidence" value="ECO:0007669"/>
    <property type="project" value="UniProtKB-KW"/>
</dbReference>
<protein>
    <recommendedName>
        <fullName evidence="4">Large ribosomal subunit protein bL21</fullName>
    </recommendedName>
</protein>
<evidence type="ECO:0000256" key="3">
    <source>
        <dbReference type="ARBA" id="ARBA00023274"/>
    </source>
</evidence>
<keyword evidence="2 4" id="KW-0689">Ribosomal protein</keyword>
<name>A0A1G1V5X2_9BACT</name>
<dbReference type="GO" id="GO:0006412">
    <property type="term" value="P:translation"/>
    <property type="evidence" value="ECO:0007669"/>
    <property type="project" value="UniProtKB-UniRule"/>
</dbReference>
<proteinExistence type="inferred from homology"/>
<dbReference type="GO" id="GO:0005840">
    <property type="term" value="C:ribosome"/>
    <property type="evidence" value="ECO:0007669"/>
    <property type="project" value="UniProtKB-KW"/>
</dbReference>
<dbReference type="HAMAP" id="MF_01363">
    <property type="entry name" value="Ribosomal_bL21"/>
    <property type="match status" value="1"/>
</dbReference>
<dbReference type="PANTHER" id="PTHR21349">
    <property type="entry name" value="50S RIBOSOMAL PROTEIN L21"/>
    <property type="match status" value="1"/>
</dbReference>
<evidence type="ECO:0000256" key="1">
    <source>
        <dbReference type="ARBA" id="ARBA00008563"/>
    </source>
</evidence>
<sequence length="102" mass="11323">MKYAVVDIAGKQYKVEEGLELITDRIAAEGKTVFDKVLLVVDGDNATVGSPIVQGARVEADVLENLKGEKIRVLKYKAKSRYRKVRGFRASQTKIKITKIVS</sequence>
<dbReference type="Proteomes" id="UP000178272">
    <property type="component" value="Unassembled WGS sequence"/>
</dbReference>
<dbReference type="InterPro" id="IPR036164">
    <property type="entry name" value="bL21-like_sf"/>
</dbReference>
<dbReference type="GO" id="GO:0003735">
    <property type="term" value="F:structural constituent of ribosome"/>
    <property type="evidence" value="ECO:0007669"/>
    <property type="project" value="InterPro"/>
</dbReference>
<dbReference type="GO" id="GO:0019843">
    <property type="term" value="F:rRNA binding"/>
    <property type="evidence" value="ECO:0007669"/>
    <property type="project" value="UniProtKB-UniRule"/>
</dbReference>
<comment type="function">
    <text evidence="4 5">This protein binds to 23S rRNA in the presence of protein L20.</text>
</comment>
<comment type="caution">
    <text evidence="6">The sequence shown here is derived from an EMBL/GenBank/DDBJ whole genome shotgun (WGS) entry which is preliminary data.</text>
</comment>
<gene>
    <name evidence="4" type="primary">rplU</name>
    <name evidence="6" type="ORF">A3F61_00080</name>
</gene>
<reference evidence="6 7" key="1">
    <citation type="journal article" date="2016" name="Nat. Commun.">
        <title>Thousands of microbial genomes shed light on interconnected biogeochemical processes in an aquifer system.</title>
        <authorList>
            <person name="Anantharaman K."/>
            <person name="Brown C.T."/>
            <person name="Hug L.A."/>
            <person name="Sharon I."/>
            <person name="Castelle C.J."/>
            <person name="Probst A.J."/>
            <person name="Thomas B.C."/>
            <person name="Singh A."/>
            <person name="Wilkins M.J."/>
            <person name="Karaoz U."/>
            <person name="Brodie E.L."/>
            <person name="Williams K.H."/>
            <person name="Hubbard S.S."/>
            <person name="Banfield J.F."/>
        </authorList>
    </citation>
    <scope>NUCLEOTIDE SEQUENCE [LARGE SCALE GENOMIC DNA]</scope>
</reference>
<dbReference type="EMBL" id="MHCA01000050">
    <property type="protein sequence ID" value="OGY10786.1"/>
    <property type="molecule type" value="Genomic_DNA"/>
</dbReference>
<dbReference type="InterPro" id="IPR001787">
    <property type="entry name" value="Ribosomal_bL21"/>
</dbReference>